<dbReference type="Pfam" id="PF00096">
    <property type="entry name" value="zf-C2H2"/>
    <property type="match status" value="1"/>
</dbReference>
<keyword evidence="6" id="KW-0539">Nucleus</keyword>
<evidence type="ECO:0000256" key="6">
    <source>
        <dbReference type="ARBA" id="ARBA00023242"/>
    </source>
</evidence>
<feature type="domain" description="C2H2-type" evidence="8">
    <location>
        <begin position="431"/>
        <end position="459"/>
    </location>
</feature>
<keyword evidence="2" id="KW-0479">Metal-binding</keyword>
<feature type="domain" description="C2H2-type" evidence="8">
    <location>
        <begin position="402"/>
        <end position="430"/>
    </location>
</feature>
<dbReference type="PANTHER" id="PTHR16515">
    <property type="entry name" value="PR DOMAIN ZINC FINGER PROTEIN"/>
    <property type="match status" value="1"/>
</dbReference>
<feature type="domain" description="C2H2-type" evidence="8">
    <location>
        <begin position="373"/>
        <end position="401"/>
    </location>
</feature>
<dbReference type="GO" id="GO:0008270">
    <property type="term" value="F:zinc ion binding"/>
    <property type="evidence" value="ECO:0007669"/>
    <property type="project" value="UniProtKB-KW"/>
</dbReference>
<sequence>MDLVGTETLGPSVCTLSSLFEWDSIPLNWMMFKSDKQAVPHAGDWTIMLMDTIFKIPEATGMALQKSEVARMISVLNQPSLMMTEVHERNYSLGSGWAFVGGLPQLGLKLNSMFQGLQRVRFVTFFENYKAVVVLASEVRPGVIAFIRLAEVNGRYNYSIWGLAEKDSGTIVASQDHLDRRNCDMCNLMDIACEPRSCKNEQSFDDLRASREAILDRMEYPMYTMEYTKAWLPGKWTVPVGPLEPVTFRTPGYISGASFELALLSVRQDESMRVHPPRGTFRFVKLGMNEMECFLNLEGTSTAETALSNGTSQISYEKQTDEVSVLESVQEETKELPRTKGSTNVCELCGMSFRSVHDLRSHGAAIHGKKKTHSCRYCPKTFTQNGHLNEHIRVRHSGRNIFMCDICQRVFGAKSKLQRHITTVHEKRRNFACEFCYGTFKEKSYLKQHVQKVHGEKAT</sequence>
<protein>
    <recommendedName>
        <fullName evidence="8">C2H2-type domain-containing protein</fullName>
    </recommendedName>
</protein>
<dbReference type="EMBL" id="JAMWBK010000011">
    <property type="protein sequence ID" value="KAJ8901380.1"/>
    <property type="molecule type" value="Genomic_DNA"/>
</dbReference>
<dbReference type="Gene3D" id="3.30.160.60">
    <property type="entry name" value="Classic Zinc Finger"/>
    <property type="match status" value="3"/>
</dbReference>
<comment type="caution">
    <text evidence="9">The sequence shown here is derived from an EMBL/GenBank/DDBJ whole genome shotgun (WGS) entry which is preliminary data.</text>
</comment>
<dbReference type="PROSITE" id="PS00028">
    <property type="entry name" value="ZINC_FINGER_C2H2_1"/>
    <property type="match status" value="4"/>
</dbReference>
<reference evidence="9 10" key="1">
    <citation type="journal article" date="2023" name="Nat. Commun.">
        <title>Origin of minicircular mitochondrial genomes in red algae.</title>
        <authorList>
            <person name="Lee Y."/>
            <person name="Cho C.H."/>
            <person name="Lee Y.M."/>
            <person name="Park S.I."/>
            <person name="Yang J.H."/>
            <person name="West J.A."/>
            <person name="Bhattacharya D."/>
            <person name="Yoon H.S."/>
        </authorList>
    </citation>
    <scope>NUCLEOTIDE SEQUENCE [LARGE SCALE GENOMIC DNA]</scope>
    <source>
        <strain evidence="9 10">CCMP1338</strain>
        <tissue evidence="9">Whole cell</tissue>
    </source>
</reference>
<keyword evidence="5" id="KW-0862">Zinc</keyword>
<evidence type="ECO:0000313" key="9">
    <source>
        <dbReference type="EMBL" id="KAJ8901380.1"/>
    </source>
</evidence>
<dbReference type="SUPFAM" id="SSF57667">
    <property type="entry name" value="beta-beta-alpha zinc fingers"/>
    <property type="match status" value="2"/>
</dbReference>
<dbReference type="Proteomes" id="UP001157974">
    <property type="component" value="Unassembled WGS sequence"/>
</dbReference>
<dbReference type="InterPro" id="IPR013087">
    <property type="entry name" value="Znf_C2H2_type"/>
</dbReference>
<keyword evidence="3" id="KW-0677">Repeat</keyword>
<dbReference type="PANTHER" id="PTHR16515:SF49">
    <property type="entry name" value="GASTRULA ZINC FINGER PROTEIN XLCGF49.1-LIKE-RELATED"/>
    <property type="match status" value="1"/>
</dbReference>
<organism evidence="9 10">
    <name type="scientific">Rhodosorus marinus</name>
    <dbReference type="NCBI Taxonomy" id="101924"/>
    <lineage>
        <taxon>Eukaryota</taxon>
        <taxon>Rhodophyta</taxon>
        <taxon>Stylonematophyceae</taxon>
        <taxon>Stylonematales</taxon>
        <taxon>Stylonemataceae</taxon>
        <taxon>Rhodosorus</taxon>
    </lineage>
</organism>
<dbReference type="InterPro" id="IPR036236">
    <property type="entry name" value="Znf_C2H2_sf"/>
</dbReference>
<dbReference type="PROSITE" id="PS50157">
    <property type="entry name" value="ZINC_FINGER_C2H2_2"/>
    <property type="match status" value="4"/>
</dbReference>
<dbReference type="GO" id="GO:0010468">
    <property type="term" value="P:regulation of gene expression"/>
    <property type="evidence" value="ECO:0007669"/>
    <property type="project" value="TreeGrafter"/>
</dbReference>
<proteinExistence type="predicted"/>
<evidence type="ECO:0000256" key="5">
    <source>
        <dbReference type="ARBA" id="ARBA00022833"/>
    </source>
</evidence>
<keyword evidence="4 7" id="KW-0863">Zinc-finger</keyword>
<dbReference type="SMART" id="SM00355">
    <property type="entry name" value="ZnF_C2H2"/>
    <property type="match status" value="4"/>
</dbReference>
<dbReference type="Pfam" id="PF13894">
    <property type="entry name" value="zf-C2H2_4"/>
    <property type="match status" value="1"/>
</dbReference>
<name>A0AAV8UFW5_9RHOD</name>
<accession>A0AAV8UFW5</accession>
<evidence type="ECO:0000256" key="7">
    <source>
        <dbReference type="PROSITE-ProRule" id="PRU00042"/>
    </source>
</evidence>
<evidence type="ECO:0000259" key="8">
    <source>
        <dbReference type="PROSITE" id="PS50157"/>
    </source>
</evidence>
<evidence type="ECO:0000256" key="4">
    <source>
        <dbReference type="ARBA" id="ARBA00022771"/>
    </source>
</evidence>
<evidence type="ECO:0000256" key="2">
    <source>
        <dbReference type="ARBA" id="ARBA00022723"/>
    </source>
</evidence>
<dbReference type="AlphaFoldDB" id="A0AAV8UFW5"/>
<keyword evidence="10" id="KW-1185">Reference proteome</keyword>
<gene>
    <name evidence="9" type="ORF">NDN08_007226</name>
</gene>
<dbReference type="InterPro" id="IPR050331">
    <property type="entry name" value="Zinc_finger"/>
</dbReference>
<feature type="domain" description="C2H2-type" evidence="8">
    <location>
        <begin position="344"/>
        <end position="372"/>
    </location>
</feature>
<dbReference type="GO" id="GO:0005634">
    <property type="term" value="C:nucleus"/>
    <property type="evidence" value="ECO:0007669"/>
    <property type="project" value="UniProtKB-SubCell"/>
</dbReference>
<evidence type="ECO:0000256" key="1">
    <source>
        <dbReference type="ARBA" id="ARBA00004123"/>
    </source>
</evidence>
<evidence type="ECO:0000313" key="10">
    <source>
        <dbReference type="Proteomes" id="UP001157974"/>
    </source>
</evidence>
<comment type="subcellular location">
    <subcellularLocation>
        <location evidence="1">Nucleus</location>
    </subcellularLocation>
</comment>
<evidence type="ECO:0000256" key="3">
    <source>
        <dbReference type="ARBA" id="ARBA00022737"/>
    </source>
</evidence>